<dbReference type="Proteomes" id="UP000567293">
    <property type="component" value="Unassembled WGS sequence"/>
</dbReference>
<dbReference type="AlphaFoldDB" id="A0A7V8NUP1"/>
<gene>
    <name evidence="1" type="ORF">HRJ53_22150</name>
</gene>
<dbReference type="EMBL" id="JACDQQ010002137">
    <property type="protein sequence ID" value="MBA0087696.1"/>
    <property type="molecule type" value="Genomic_DNA"/>
</dbReference>
<dbReference type="Gene3D" id="3.40.50.880">
    <property type="match status" value="1"/>
</dbReference>
<protein>
    <recommendedName>
        <fullName evidence="3">LmbE family protein</fullName>
    </recommendedName>
</protein>
<reference evidence="1" key="1">
    <citation type="submission" date="2020-06" db="EMBL/GenBank/DDBJ databases">
        <title>Legume-microbial interactions unlock mineral nutrients during tropical forest succession.</title>
        <authorList>
            <person name="Epihov D.Z."/>
        </authorList>
    </citation>
    <scope>NUCLEOTIDE SEQUENCE [LARGE SCALE GENOMIC DNA]</scope>
    <source>
        <strain evidence="1">Pan2503</strain>
    </source>
</reference>
<name>A0A7V8NUP1_9BACT</name>
<comment type="caution">
    <text evidence="1">The sequence shown here is derived from an EMBL/GenBank/DDBJ whole genome shotgun (WGS) entry which is preliminary data.</text>
</comment>
<keyword evidence="2" id="KW-1185">Reference proteome</keyword>
<organism evidence="1 2">
    <name type="scientific">Candidatus Acidiferrum panamense</name>
    <dbReference type="NCBI Taxonomy" id="2741543"/>
    <lineage>
        <taxon>Bacteria</taxon>
        <taxon>Pseudomonadati</taxon>
        <taxon>Acidobacteriota</taxon>
        <taxon>Terriglobia</taxon>
        <taxon>Candidatus Acidiferrales</taxon>
        <taxon>Candidatus Acidiferrum</taxon>
    </lineage>
</organism>
<dbReference type="SUPFAM" id="SSF52317">
    <property type="entry name" value="Class I glutamine amidotransferase-like"/>
    <property type="match status" value="1"/>
</dbReference>
<dbReference type="InterPro" id="IPR029062">
    <property type="entry name" value="Class_I_gatase-like"/>
</dbReference>
<sequence length="367" mass="39955">MVQTAQRIPGMGTEFEPLLVGPAISVTVSPAAGVVPLGTRSFTFSCTVHSNVKGPESGVLRLRLPAGWRSSPESAPYSMSRDGEDQTITFSLLPDKINPGEYQITAIAESQGHEYVEGYRLVGYAGLRPYPYYRRAVYKVTGVDVKTAPDLHIGFLPGTGDDVPQALENLGLGVRTLAASDITGGNLSAYDAIILGTRAYAVRPELKSVNNRLLDYVNNGGVLIVQYNLQDFDHNYGPYPFSLGENPQKVVDEGSKVVLLRPEEPLFQWPNRITPADFAGWVEERGHGFLSSWDPRYEPLVETHDPDQDPQRGGLLLARYGKGAYLYDAFALYRQLPSGVPGAYRILANLVSLAKNPGFLEPGGGAK</sequence>
<accession>A0A7V8NUP1</accession>
<evidence type="ECO:0008006" key="3">
    <source>
        <dbReference type="Google" id="ProtNLM"/>
    </source>
</evidence>
<proteinExistence type="predicted"/>
<evidence type="ECO:0000313" key="2">
    <source>
        <dbReference type="Proteomes" id="UP000567293"/>
    </source>
</evidence>
<evidence type="ECO:0000313" key="1">
    <source>
        <dbReference type="EMBL" id="MBA0087696.1"/>
    </source>
</evidence>